<dbReference type="Gene3D" id="3.30.460.40">
    <property type="match status" value="1"/>
</dbReference>
<proteinExistence type="predicted"/>
<sequence>MKKILNPSLDVVLKAARECHRTLEAERIYHVIIGGLAVYLHGDVHRRPRDVDLLVCGKDDGMIGTVLTSAQYGWDGFRKAYLNPNGVRVEPHWDGKGKMRLPDPEAIQVNEINSLPVIALNSLIEMKLECDLSGHGKKTNDTKHRKDVLALIHVKKLKESYAEELRISVRDLFRALACQANRK</sequence>
<comment type="caution">
    <text evidence="1">The sequence shown here is derived from an EMBL/GenBank/DDBJ whole genome shotgun (WGS) entry which is preliminary data.</text>
</comment>
<dbReference type="AlphaFoldDB" id="A0A0F8VVF3"/>
<evidence type="ECO:0000313" key="1">
    <source>
        <dbReference type="EMBL" id="KKK48327.1"/>
    </source>
</evidence>
<name>A0A0F8VVF3_9ZZZZ</name>
<dbReference type="SUPFAM" id="SSF81301">
    <property type="entry name" value="Nucleotidyltransferase"/>
    <property type="match status" value="1"/>
</dbReference>
<dbReference type="EMBL" id="LAZR01069120">
    <property type="protein sequence ID" value="KKK48327.1"/>
    <property type="molecule type" value="Genomic_DNA"/>
</dbReference>
<dbReference type="InterPro" id="IPR043519">
    <property type="entry name" value="NT_sf"/>
</dbReference>
<reference evidence="1" key="1">
    <citation type="journal article" date="2015" name="Nature">
        <title>Complex archaea that bridge the gap between prokaryotes and eukaryotes.</title>
        <authorList>
            <person name="Spang A."/>
            <person name="Saw J.H."/>
            <person name="Jorgensen S.L."/>
            <person name="Zaremba-Niedzwiedzka K."/>
            <person name="Martijn J."/>
            <person name="Lind A.E."/>
            <person name="van Eijk R."/>
            <person name="Schleper C."/>
            <person name="Guy L."/>
            <person name="Ettema T.J."/>
        </authorList>
    </citation>
    <scope>NUCLEOTIDE SEQUENCE</scope>
</reference>
<protein>
    <submittedName>
        <fullName evidence="1">Uncharacterized protein</fullName>
    </submittedName>
</protein>
<gene>
    <name evidence="1" type="ORF">LCGC14_3146220</name>
</gene>
<accession>A0A0F8VVF3</accession>
<organism evidence="1">
    <name type="scientific">marine sediment metagenome</name>
    <dbReference type="NCBI Taxonomy" id="412755"/>
    <lineage>
        <taxon>unclassified sequences</taxon>
        <taxon>metagenomes</taxon>
        <taxon>ecological metagenomes</taxon>
    </lineage>
</organism>